<dbReference type="PANTHER" id="PTHR31414">
    <property type="entry name" value="TRANSMEMBRANE PROTEIN DDB_G0292058"/>
    <property type="match status" value="1"/>
</dbReference>
<protein>
    <submittedName>
        <fullName evidence="2">Uncharacterized protein</fullName>
    </submittedName>
</protein>
<keyword evidence="3" id="KW-1185">Reference proteome</keyword>
<organism evidence="2 3">
    <name type="scientific">Aegilops tauschii subsp. strangulata</name>
    <name type="common">Goatgrass</name>
    <dbReference type="NCBI Taxonomy" id="200361"/>
    <lineage>
        <taxon>Eukaryota</taxon>
        <taxon>Viridiplantae</taxon>
        <taxon>Streptophyta</taxon>
        <taxon>Embryophyta</taxon>
        <taxon>Tracheophyta</taxon>
        <taxon>Spermatophyta</taxon>
        <taxon>Magnoliopsida</taxon>
        <taxon>Liliopsida</taxon>
        <taxon>Poales</taxon>
        <taxon>Poaceae</taxon>
        <taxon>BOP clade</taxon>
        <taxon>Pooideae</taxon>
        <taxon>Triticodae</taxon>
        <taxon>Triticeae</taxon>
        <taxon>Triticinae</taxon>
        <taxon>Aegilops</taxon>
    </lineage>
</organism>
<reference evidence="3" key="2">
    <citation type="journal article" date="2017" name="Nat. Plants">
        <title>The Aegilops tauschii genome reveals multiple impacts of transposons.</title>
        <authorList>
            <person name="Zhao G."/>
            <person name="Zou C."/>
            <person name="Li K."/>
            <person name="Wang K."/>
            <person name="Li T."/>
            <person name="Gao L."/>
            <person name="Zhang X."/>
            <person name="Wang H."/>
            <person name="Yang Z."/>
            <person name="Liu X."/>
            <person name="Jiang W."/>
            <person name="Mao L."/>
            <person name="Kong X."/>
            <person name="Jiao Y."/>
            <person name="Jia J."/>
        </authorList>
    </citation>
    <scope>NUCLEOTIDE SEQUENCE [LARGE SCALE GENOMIC DNA]</scope>
    <source>
        <strain evidence="3">cv. AL8/78</strain>
    </source>
</reference>
<evidence type="ECO:0000313" key="3">
    <source>
        <dbReference type="Proteomes" id="UP000015105"/>
    </source>
</evidence>
<sequence>PPCASAVRRVTCVCEWDGSNKHWRGRAGRVGVGVAPCRACRLAPGVFHSLPLPPFLRRRPSPRGNTDAEALSERGPIGTMGGGGGGGANPAAAVALALLAVAVVGAAEGDSLAGLAAGIDGAAPEVKELGPWAKGLLNGMPDGAAGPAAMGPVAKYPLVLAEDRTRRPDVLRHLRMYGGGWNITSKHYWASVSFTGVAGFLLAALWFISFGIAAASFCFCKSRVGKAKVSHADVARPVLLVVAVLALLTGCIVLLYGQNEFREEATDTLDYVVNQSDFTIQTLRNVTDYLSFAMTINVAALYLPSDVQAQINNLKVDLNKAADTISLKTTESYKRIRKVLHNVSVALICIAVLMPVLAFLGYVLELYGPRYTVYTFATICWNIVAALFILIGILLIVSSASKDTCQAMDEWAEHPRAETALSNILPCVDASTTNRTLYQSKQVVVQLVKLVNRAISALSNRKERHLHPGQLMPYLCSPYDDNLNDRQCLSKEVTFDNATTAWQDYTCNAPDADACSGPSTVTPEIYSQLVTAANVSYALHHYAPPMLNFQDCKFVRDTFSSIASQYCPPLERDLSLVSAGLALLASGLVLGLLLMLFADRPRKREEVSEQTSGFRVAPVDCSP</sequence>
<keyword evidence="1" id="KW-1133">Transmembrane helix</keyword>
<reference evidence="2" key="5">
    <citation type="journal article" date="2021" name="G3 (Bethesda)">
        <title>Aegilops tauschii genome assembly Aet v5.0 features greater sequence contiguity and improved annotation.</title>
        <authorList>
            <person name="Wang L."/>
            <person name="Zhu T."/>
            <person name="Rodriguez J.C."/>
            <person name="Deal K.R."/>
            <person name="Dubcovsky J."/>
            <person name="McGuire P.E."/>
            <person name="Lux T."/>
            <person name="Spannagl M."/>
            <person name="Mayer K.F.X."/>
            <person name="Baldrich P."/>
            <person name="Meyers B.C."/>
            <person name="Huo N."/>
            <person name="Gu Y.Q."/>
            <person name="Zhou H."/>
            <person name="Devos K.M."/>
            <person name="Bennetzen J.L."/>
            <person name="Unver T."/>
            <person name="Budak H."/>
            <person name="Gulick P.J."/>
            <person name="Galiba G."/>
            <person name="Kalapos B."/>
            <person name="Nelson D.R."/>
            <person name="Li P."/>
            <person name="You F.M."/>
            <person name="Luo M.C."/>
            <person name="Dvorak J."/>
        </authorList>
    </citation>
    <scope>NUCLEOTIDE SEQUENCE [LARGE SCALE GENOMIC DNA]</scope>
    <source>
        <strain evidence="2">cv. AL8/78</strain>
    </source>
</reference>
<dbReference type="GO" id="GO:0016020">
    <property type="term" value="C:membrane"/>
    <property type="evidence" value="ECO:0007669"/>
    <property type="project" value="TreeGrafter"/>
</dbReference>
<feature type="transmembrane region" description="Helical" evidence="1">
    <location>
        <begin position="343"/>
        <end position="364"/>
    </location>
</feature>
<dbReference type="InterPro" id="IPR040283">
    <property type="entry name" value="DDB_G0292058-like"/>
</dbReference>
<dbReference type="STRING" id="200361.A0A453DQR3"/>
<proteinExistence type="predicted"/>
<accession>A0A453DQR3</accession>
<feature type="transmembrane region" description="Helical" evidence="1">
    <location>
        <begin position="574"/>
        <end position="598"/>
    </location>
</feature>
<name>A0A453DQR3_AEGTS</name>
<dbReference type="AlphaFoldDB" id="A0A453DQR3"/>
<evidence type="ECO:0000313" key="2">
    <source>
        <dbReference type="EnsemblPlants" id="AET3Gv20042800.1"/>
    </source>
</evidence>
<dbReference type="PANTHER" id="PTHR31414:SF16">
    <property type="entry name" value="TRANSMEMBRANE PROTEIN"/>
    <property type="match status" value="1"/>
</dbReference>
<reference evidence="2" key="4">
    <citation type="submission" date="2019-03" db="UniProtKB">
        <authorList>
            <consortium name="EnsemblPlants"/>
        </authorList>
    </citation>
    <scope>IDENTIFICATION</scope>
</reference>
<dbReference type="Proteomes" id="UP000015105">
    <property type="component" value="Chromosome 3D"/>
</dbReference>
<reference evidence="3" key="1">
    <citation type="journal article" date="2014" name="Science">
        <title>Ancient hybridizations among the ancestral genomes of bread wheat.</title>
        <authorList>
            <consortium name="International Wheat Genome Sequencing Consortium,"/>
            <person name="Marcussen T."/>
            <person name="Sandve S.R."/>
            <person name="Heier L."/>
            <person name="Spannagl M."/>
            <person name="Pfeifer M."/>
            <person name="Jakobsen K.S."/>
            <person name="Wulff B.B."/>
            <person name="Steuernagel B."/>
            <person name="Mayer K.F."/>
            <person name="Olsen O.A."/>
        </authorList>
    </citation>
    <scope>NUCLEOTIDE SEQUENCE [LARGE SCALE GENOMIC DNA]</scope>
    <source>
        <strain evidence="3">cv. AL8/78</strain>
    </source>
</reference>
<reference evidence="2" key="3">
    <citation type="journal article" date="2017" name="Nature">
        <title>Genome sequence of the progenitor of the wheat D genome Aegilops tauschii.</title>
        <authorList>
            <person name="Luo M.C."/>
            <person name="Gu Y.Q."/>
            <person name="Puiu D."/>
            <person name="Wang H."/>
            <person name="Twardziok S.O."/>
            <person name="Deal K.R."/>
            <person name="Huo N."/>
            <person name="Zhu T."/>
            <person name="Wang L."/>
            <person name="Wang Y."/>
            <person name="McGuire P.E."/>
            <person name="Liu S."/>
            <person name="Long H."/>
            <person name="Ramasamy R.K."/>
            <person name="Rodriguez J.C."/>
            <person name="Van S.L."/>
            <person name="Yuan L."/>
            <person name="Wang Z."/>
            <person name="Xia Z."/>
            <person name="Xiao L."/>
            <person name="Anderson O.D."/>
            <person name="Ouyang S."/>
            <person name="Liang Y."/>
            <person name="Zimin A.V."/>
            <person name="Pertea G."/>
            <person name="Qi P."/>
            <person name="Bennetzen J.L."/>
            <person name="Dai X."/>
            <person name="Dawson M.W."/>
            <person name="Muller H.G."/>
            <person name="Kugler K."/>
            <person name="Rivarola-Duarte L."/>
            <person name="Spannagl M."/>
            <person name="Mayer K.F.X."/>
            <person name="Lu F.H."/>
            <person name="Bevan M.W."/>
            <person name="Leroy P."/>
            <person name="Li P."/>
            <person name="You F.M."/>
            <person name="Sun Q."/>
            <person name="Liu Z."/>
            <person name="Lyons E."/>
            <person name="Wicker T."/>
            <person name="Salzberg S.L."/>
            <person name="Devos K.M."/>
            <person name="Dvorak J."/>
        </authorList>
    </citation>
    <scope>NUCLEOTIDE SEQUENCE [LARGE SCALE GENOMIC DNA]</scope>
    <source>
        <strain evidence="2">cv. AL8/78</strain>
    </source>
</reference>
<evidence type="ECO:0000256" key="1">
    <source>
        <dbReference type="SAM" id="Phobius"/>
    </source>
</evidence>
<keyword evidence="1" id="KW-0472">Membrane</keyword>
<dbReference type="Gramene" id="AET3Gv20042800.1">
    <property type="protein sequence ID" value="AET3Gv20042800.1"/>
    <property type="gene ID" value="AET3Gv20042800"/>
</dbReference>
<dbReference type="EnsemblPlants" id="AET3Gv20042800.1">
    <property type="protein sequence ID" value="AET3Gv20042800.1"/>
    <property type="gene ID" value="AET3Gv20042800"/>
</dbReference>
<feature type="transmembrane region" description="Helical" evidence="1">
    <location>
        <begin position="188"/>
        <end position="217"/>
    </location>
</feature>
<feature type="transmembrane region" description="Helical" evidence="1">
    <location>
        <begin position="371"/>
        <end position="397"/>
    </location>
</feature>
<feature type="transmembrane region" description="Helical" evidence="1">
    <location>
        <begin position="238"/>
        <end position="257"/>
    </location>
</feature>
<keyword evidence="1" id="KW-0812">Transmembrane</keyword>